<keyword evidence="4" id="KW-0599">Photoprotein</keyword>
<dbReference type="GO" id="GO:0008218">
    <property type="term" value="P:bioluminescence"/>
    <property type="evidence" value="ECO:0007669"/>
    <property type="project" value="UniProtKB-KW"/>
</dbReference>
<organism evidence="5 6">
    <name type="scientific">Pocillopora damicornis</name>
    <name type="common">Cauliflower coral</name>
    <name type="synonym">Millepora damicornis</name>
    <dbReference type="NCBI Taxonomy" id="46731"/>
    <lineage>
        <taxon>Eukaryota</taxon>
        <taxon>Metazoa</taxon>
        <taxon>Cnidaria</taxon>
        <taxon>Anthozoa</taxon>
        <taxon>Hexacorallia</taxon>
        <taxon>Scleractinia</taxon>
        <taxon>Astrocoeniina</taxon>
        <taxon>Pocilloporidae</taxon>
        <taxon>Pocillopora</taxon>
    </lineage>
</organism>
<protein>
    <submittedName>
        <fullName evidence="5">Uncharacterized protein</fullName>
    </submittedName>
</protein>
<evidence type="ECO:0000313" key="5">
    <source>
        <dbReference type="EMBL" id="RMX59765.1"/>
    </source>
</evidence>
<evidence type="ECO:0000256" key="4">
    <source>
        <dbReference type="ARBA" id="ARBA00023262"/>
    </source>
</evidence>
<dbReference type="InterPro" id="IPR009017">
    <property type="entry name" value="GFP"/>
</dbReference>
<gene>
    <name evidence="5" type="ORF">pdam_00015365</name>
</gene>
<keyword evidence="2" id="KW-0157">Chromophore</keyword>
<accession>A0A3M6V1G9</accession>
<evidence type="ECO:0000313" key="6">
    <source>
        <dbReference type="Proteomes" id="UP000275408"/>
    </source>
</evidence>
<dbReference type="InterPro" id="IPR011584">
    <property type="entry name" value="GFP-related"/>
</dbReference>
<comment type="similarity">
    <text evidence="1">Belongs to the GFP family.</text>
</comment>
<dbReference type="Proteomes" id="UP000275408">
    <property type="component" value="Unassembled WGS sequence"/>
</dbReference>
<evidence type="ECO:0000256" key="2">
    <source>
        <dbReference type="ARBA" id="ARBA00022991"/>
    </source>
</evidence>
<evidence type="ECO:0000256" key="3">
    <source>
        <dbReference type="ARBA" id="ARBA00023223"/>
    </source>
</evidence>
<reference evidence="5 6" key="1">
    <citation type="journal article" date="2018" name="Sci. Rep.">
        <title>Comparative analysis of the Pocillopora damicornis genome highlights role of immune system in coral evolution.</title>
        <authorList>
            <person name="Cunning R."/>
            <person name="Bay R.A."/>
            <person name="Gillette P."/>
            <person name="Baker A.C."/>
            <person name="Traylor-Knowles N."/>
        </authorList>
    </citation>
    <scope>NUCLEOTIDE SEQUENCE [LARGE SCALE GENOMIC DNA]</scope>
    <source>
        <strain evidence="5">RSMAS</strain>
        <tissue evidence="5">Whole animal</tissue>
    </source>
</reference>
<name>A0A3M6V1G9_POCDA</name>
<dbReference type="Gene3D" id="2.40.155.10">
    <property type="entry name" value="Green fluorescent protein"/>
    <property type="match status" value="1"/>
</dbReference>
<dbReference type="SUPFAM" id="SSF54511">
    <property type="entry name" value="GFP-like"/>
    <property type="match status" value="1"/>
</dbReference>
<dbReference type="EMBL" id="RCHS01000276">
    <property type="protein sequence ID" value="RMX59765.1"/>
    <property type="molecule type" value="Genomic_DNA"/>
</dbReference>
<dbReference type="Pfam" id="PF01353">
    <property type="entry name" value="GFP"/>
    <property type="match status" value="1"/>
</dbReference>
<comment type="caution">
    <text evidence="5">The sequence shown here is derived from an EMBL/GenBank/DDBJ whole genome shotgun (WGS) entry which is preliminary data.</text>
</comment>
<sequence length="111" mass="12574">MTLRYTLPKRIILNDMNMKGSVNEHYFEIEGEGKGKPNEEEYGSPIIGSLKEDPSHFSLTYCRQRSNMEIDASPNTLPTCPTFSNKHFLPECHMKRPLKSEDGGVAPAILF</sequence>
<keyword evidence="3" id="KW-0455">Luminescence</keyword>
<evidence type="ECO:0000256" key="1">
    <source>
        <dbReference type="ARBA" id="ARBA00008949"/>
    </source>
</evidence>
<keyword evidence="6" id="KW-1185">Reference proteome</keyword>
<dbReference type="AlphaFoldDB" id="A0A3M6V1G9"/>
<proteinExistence type="inferred from homology"/>